<dbReference type="Pfam" id="PF13524">
    <property type="entry name" value="Glyco_trans_1_2"/>
    <property type="match status" value="1"/>
</dbReference>
<accession>A0A937A971</accession>
<dbReference type="AlphaFoldDB" id="A0A937A971"/>
<organism evidence="2 3">
    <name type="scientific">Marivirga atlantica</name>
    <dbReference type="NCBI Taxonomy" id="1548457"/>
    <lineage>
        <taxon>Bacteria</taxon>
        <taxon>Pseudomonadati</taxon>
        <taxon>Bacteroidota</taxon>
        <taxon>Cytophagia</taxon>
        <taxon>Cytophagales</taxon>
        <taxon>Marivirgaceae</taxon>
        <taxon>Marivirga</taxon>
    </lineage>
</organism>
<dbReference type="EMBL" id="JAERQG010000001">
    <property type="protein sequence ID" value="MBL0764565.1"/>
    <property type="molecule type" value="Genomic_DNA"/>
</dbReference>
<evidence type="ECO:0000259" key="1">
    <source>
        <dbReference type="Pfam" id="PF13524"/>
    </source>
</evidence>
<feature type="domain" description="Spore protein YkvP/CgeB glycosyl transferase-like" evidence="1">
    <location>
        <begin position="216"/>
        <end position="320"/>
    </location>
</feature>
<reference evidence="2" key="1">
    <citation type="submission" date="2021-01" db="EMBL/GenBank/DDBJ databases">
        <title>Marivirga sp. nov., isolated from intertidal surface sediments.</title>
        <authorList>
            <person name="Zhang M."/>
        </authorList>
    </citation>
    <scope>NUCLEOTIDE SEQUENCE</scope>
    <source>
        <strain evidence="2">SM1354</strain>
    </source>
</reference>
<name>A0A937A971_9BACT</name>
<evidence type="ECO:0000313" key="2">
    <source>
        <dbReference type="EMBL" id="MBL0764565.1"/>
    </source>
</evidence>
<comment type="caution">
    <text evidence="2">The sequence shown here is derived from an EMBL/GenBank/DDBJ whole genome shotgun (WGS) entry which is preliminary data.</text>
</comment>
<dbReference type="InterPro" id="IPR055259">
    <property type="entry name" value="YkvP/CgeB_Glyco_trans-like"/>
</dbReference>
<protein>
    <submittedName>
        <fullName evidence="2">Glycosyltransferase family 1 protein</fullName>
    </submittedName>
</protein>
<dbReference type="Proteomes" id="UP000642920">
    <property type="component" value="Unassembled WGS sequence"/>
</dbReference>
<dbReference type="RefSeq" id="WP_201918255.1">
    <property type="nucleotide sequence ID" value="NZ_JAERQG010000001.1"/>
</dbReference>
<sequence length="328" mass="38225">MNILFIGSAKFDYLQDILFSGLFKKLGSKNLTTINFHKNYFLPLKSYPKNMGYEGRSLLTFSPFLSNFKKFDAVIVGSAKPDAFESYHQIKHKIPEHCITVFVDGGDRSGIGEDLKRLGREELYPKATDRPFDLIFKREYLKETTYPDNVFPLPFGVNFNTTNHIKRLPPKYDVTFWAVESHPIRTKALQIIQNQYDCQSNGTKLNQNFKDYNRKGDFYLEELYRSRVVLNFRGGGWDTMRYWEAPALGCFMISQKPGIVIPDEFKDGEHLVYVKEDLSNLEELCDYYLNHDQARLEIADRAKEHTAKYHSDIARAHKVLSEIERLKQ</sequence>
<proteinExistence type="predicted"/>
<evidence type="ECO:0000313" key="3">
    <source>
        <dbReference type="Proteomes" id="UP000642920"/>
    </source>
</evidence>
<gene>
    <name evidence="2" type="ORF">JKP34_04820</name>
</gene>
<keyword evidence="3" id="KW-1185">Reference proteome</keyword>